<dbReference type="EMBL" id="JACZZA010000006">
    <property type="protein sequence ID" value="MBE1161088.1"/>
    <property type="molecule type" value="Genomic_DNA"/>
</dbReference>
<accession>A0ABR9GAK3</accession>
<dbReference type="InterPro" id="IPR037026">
    <property type="entry name" value="Vgr_OB-fold_dom_sf"/>
</dbReference>
<dbReference type="Gene3D" id="4.10.220.110">
    <property type="match status" value="1"/>
</dbReference>
<feature type="domain" description="Putative type VI secretion system Rhs element associated Vgr" evidence="4">
    <location>
        <begin position="587"/>
        <end position="692"/>
    </location>
</feature>
<dbReference type="Gene3D" id="3.55.50.10">
    <property type="entry name" value="Baseplate protein-like domains"/>
    <property type="match status" value="1"/>
</dbReference>
<dbReference type="Pfam" id="PF13296">
    <property type="entry name" value="T6SS_Vgr"/>
    <property type="match status" value="1"/>
</dbReference>
<gene>
    <name evidence="5" type="ORF">IGX34_11875</name>
</gene>
<evidence type="ECO:0000313" key="5">
    <source>
        <dbReference type="EMBL" id="MBE1161088.1"/>
    </source>
</evidence>
<dbReference type="Gene3D" id="2.30.110.50">
    <property type="match status" value="1"/>
</dbReference>
<protein>
    <submittedName>
        <fullName evidence="5">Type VI secretion system tip protein VgrG</fullName>
    </submittedName>
</protein>
<evidence type="ECO:0000256" key="1">
    <source>
        <dbReference type="ARBA" id="ARBA00005558"/>
    </source>
</evidence>
<dbReference type="InterPro" id="IPR017847">
    <property type="entry name" value="T6SS_RhsGE_Vgr_subset"/>
</dbReference>
<evidence type="ECO:0000259" key="2">
    <source>
        <dbReference type="Pfam" id="PF04717"/>
    </source>
</evidence>
<sequence length="976" mass="102280">MDIPQTLGSAVASLATFTDATRLYAIDGDGPLSSLQVERWSGSEALSACYAWTIDALSTDANLSLDDMLGQRAALRTTLADGSSAVRSGLICEAQAQGSEGGMARYRLVLVPWLWLLGQGRHSRIFQDQSVLDIAASVFGDYSDFASWKITPDARSLIAQVRPRSYAVQYRETDLAFVERLLAEEGLGYSFIEDSSAPAGHTLVIFGDSGQLPEDASSAADASGAGLRYHRSSATEASDTLQALGPSLQLAPDAVTLLSYDYAAVSAVSASTPIDGAQGQREAYDPVGMYAFADSREAQHYAQLAAQVHEVQQQRWEGRGTVRTARTGTRFRVTQAPWEGEANAPSAFVWTRVWHAGINNLPDSVQQAVQKTLGDSTSEQGIPHGVDQALWERAKTVGYAQHFDALASDHPWRAALDDGHGLRLNPRPTAPGVQTAIVVGPEGETSPGASGPLHADSMGRIKVKFHWMDGGASCWLRMTQRYAGSGHGMQALPRIGQEVLVNFMDGDIDRPVIVGALYNGQGEAGVVPSPGASAVAPATALYTQAADFQPSAQGNLAGGNSPAWHGLSADPSGHGNAAALSGLKTQGFDGDGYNQLVMDDTDQQGRLQFATSHAATQLNLGNLVHQADNYRGSFRGRGMELRTDSYGAVRGGSGVLLSTYAASGNEPAGDAVAASALLKQQSQLSKALSQAATTHTTVPLSTHEGVMQANASQLNPQAAPLDAMQKSVGSVVSSDNFQTAEPAQGAGKDGDVPHSADALLTMAGRGGIGAIAGQSLHMVAGETLAMGSGQDTNLAVANQLRIHGGQAIGWLAGAQKADGVGLNLVAGKGALNMQAQHDALALRSKGDLSVVSANAAVEMQAKQTVHLAVSGGAHVTISGGNIVFGCPGKITVHAANHQFVGPTQLSREMNNWDEAQFDERVRLTQRDGKTAAANYRYEYVRADGAKIQGVTDGDGWASMQKGLGMEPLSIRLLGKA</sequence>
<dbReference type="NCBIfam" id="TIGR03361">
    <property type="entry name" value="VI_Rhs_Vgr"/>
    <property type="match status" value="1"/>
</dbReference>
<dbReference type="SUPFAM" id="SSF69279">
    <property type="entry name" value="Phage tail proteins"/>
    <property type="match status" value="2"/>
</dbReference>
<dbReference type="InterPro" id="IPR006531">
    <property type="entry name" value="Gp5/Vgr_OB"/>
</dbReference>
<dbReference type="RefSeq" id="WP_192555936.1">
    <property type="nucleotide sequence ID" value="NZ_JACZZA010000006.1"/>
</dbReference>
<dbReference type="InterPro" id="IPR028244">
    <property type="entry name" value="T6SS_Rhs_Vgr_dom"/>
</dbReference>
<dbReference type="Pfam" id="PF05954">
    <property type="entry name" value="Phage_GPD"/>
    <property type="match status" value="1"/>
</dbReference>
<dbReference type="InterPro" id="IPR018769">
    <property type="entry name" value="VgrG2_DUF2345"/>
</dbReference>
<keyword evidence="6" id="KW-1185">Reference proteome</keyword>
<comment type="caution">
    <text evidence="5">The sequence shown here is derived from an EMBL/GenBank/DDBJ whole genome shotgun (WGS) entry which is preliminary data.</text>
</comment>
<evidence type="ECO:0000259" key="4">
    <source>
        <dbReference type="Pfam" id="PF13296"/>
    </source>
</evidence>
<organism evidence="5 6">
    <name type="scientific">Dyella acidiphila</name>
    <dbReference type="NCBI Taxonomy" id="2775866"/>
    <lineage>
        <taxon>Bacteria</taxon>
        <taxon>Pseudomonadati</taxon>
        <taxon>Pseudomonadota</taxon>
        <taxon>Gammaproteobacteria</taxon>
        <taxon>Lysobacterales</taxon>
        <taxon>Rhodanobacteraceae</taxon>
        <taxon>Dyella</taxon>
    </lineage>
</organism>
<dbReference type="SUPFAM" id="SSF69255">
    <property type="entry name" value="gp5 N-terminal domain-like"/>
    <property type="match status" value="1"/>
</dbReference>
<dbReference type="Pfam" id="PF04717">
    <property type="entry name" value="Phage_base_V"/>
    <property type="match status" value="1"/>
</dbReference>
<dbReference type="NCBIfam" id="TIGR01646">
    <property type="entry name" value="vgr_GE"/>
    <property type="match status" value="1"/>
</dbReference>
<comment type="similarity">
    <text evidence="1">Belongs to the VgrG protein family.</text>
</comment>
<name>A0ABR9GAK3_9GAMM</name>
<proteinExistence type="inferred from homology"/>
<dbReference type="Pfam" id="PF10106">
    <property type="entry name" value="DUF2345"/>
    <property type="match status" value="1"/>
</dbReference>
<dbReference type="Proteomes" id="UP000651010">
    <property type="component" value="Unassembled WGS sequence"/>
</dbReference>
<evidence type="ECO:0000313" key="6">
    <source>
        <dbReference type="Proteomes" id="UP000651010"/>
    </source>
</evidence>
<feature type="domain" description="DUF2345" evidence="3">
    <location>
        <begin position="748"/>
        <end position="902"/>
    </location>
</feature>
<evidence type="ECO:0000259" key="3">
    <source>
        <dbReference type="Pfam" id="PF10106"/>
    </source>
</evidence>
<reference evidence="5 6" key="1">
    <citation type="submission" date="2020-09" db="EMBL/GenBank/DDBJ databases">
        <title>Dyella sp. 7MK23 isolated from forest soil.</title>
        <authorList>
            <person name="Fu J."/>
        </authorList>
    </citation>
    <scope>NUCLEOTIDE SEQUENCE [LARGE SCALE GENOMIC DNA]</scope>
    <source>
        <strain evidence="5 6">7MK23</strain>
    </source>
</reference>
<dbReference type="Gene3D" id="2.40.50.230">
    <property type="entry name" value="Gp5 N-terminal domain"/>
    <property type="match status" value="1"/>
</dbReference>
<feature type="domain" description="Gp5/Type VI secretion system Vgr protein OB-fold" evidence="2">
    <location>
        <begin position="456"/>
        <end position="518"/>
    </location>
</feature>
<dbReference type="InterPro" id="IPR006533">
    <property type="entry name" value="T6SS_Vgr_RhsGE"/>
</dbReference>